<dbReference type="Proteomes" id="UP000807469">
    <property type="component" value="Unassembled WGS sequence"/>
</dbReference>
<comment type="caution">
    <text evidence="1">The sequence shown here is derived from an EMBL/GenBank/DDBJ whole genome shotgun (WGS) entry which is preliminary data.</text>
</comment>
<evidence type="ECO:0000313" key="2">
    <source>
        <dbReference type="Proteomes" id="UP000807469"/>
    </source>
</evidence>
<sequence>MIILHPLLNDRTSHSLQACFRNLADDASNESMSESTDIDISVASVTSKGTKPLNTSSSHDISDVENSDIDVHLTKTFELPRYEMNANVVASSLARPHRSHHRSSAPTGAGLQRVSPCVVPPFQPVIDTRDDGTSLHVVKLPPAAHNRARRVLLLRNHALPMMTISMRADVQFFHRTERHRILRYSIPNNSPEHRQTVDAVMIGDTAVVGYRNSACQVALIHTTEDVHQRL</sequence>
<evidence type="ECO:0000313" key="1">
    <source>
        <dbReference type="EMBL" id="KAF9483990.1"/>
    </source>
</evidence>
<proteinExistence type="predicted"/>
<dbReference type="EMBL" id="MU155148">
    <property type="protein sequence ID" value="KAF9483990.1"/>
    <property type="molecule type" value="Genomic_DNA"/>
</dbReference>
<dbReference type="AlphaFoldDB" id="A0A9P5ZC45"/>
<organism evidence="1 2">
    <name type="scientific">Pholiota conissans</name>
    <dbReference type="NCBI Taxonomy" id="109636"/>
    <lineage>
        <taxon>Eukaryota</taxon>
        <taxon>Fungi</taxon>
        <taxon>Dikarya</taxon>
        <taxon>Basidiomycota</taxon>
        <taxon>Agaricomycotina</taxon>
        <taxon>Agaricomycetes</taxon>
        <taxon>Agaricomycetidae</taxon>
        <taxon>Agaricales</taxon>
        <taxon>Agaricineae</taxon>
        <taxon>Strophariaceae</taxon>
        <taxon>Pholiota</taxon>
    </lineage>
</organism>
<accession>A0A9P5ZC45</accession>
<keyword evidence="2" id="KW-1185">Reference proteome</keyword>
<protein>
    <submittedName>
        <fullName evidence="1">Uncharacterized protein</fullName>
    </submittedName>
</protein>
<reference evidence="1" key="1">
    <citation type="submission" date="2020-11" db="EMBL/GenBank/DDBJ databases">
        <authorList>
            <consortium name="DOE Joint Genome Institute"/>
            <person name="Ahrendt S."/>
            <person name="Riley R."/>
            <person name="Andreopoulos W."/>
            <person name="Labutti K."/>
            <person name="Pangilinan J."/>
            <person name="Ruiz-Duenas F.J."/>
            <person name="Barrasa J.M."/>
            <person name="Sanchez-Garcia M."/>
            <person name="Camarero S."/>
            <person name="Miyauchi S."/>
            <person name="Serrano A."/>
            <person name="Linde D."/>
            <person name="Babiker R."/>
            <person name="Drula E."/>
            <person name="Ayuso-Fernandez I."/>
            <person name="Pacheco R."/>
            <person name="Padilla G."/>
            <person name="Ferreira P."/>
            <person name="Barriuso J."/>
            <person name="Kellner H."/>
            <person name="Castanera R."/>
            <person name="Alfaro M."/>
            <person name="Ramirez L."/>
            <person name="Pisabarro A.G."/>
            <person name="Kuo A."/>
            <person name="Tritt A."/>
            <person name="Lipzen A."/>
            <person name="He G."/>
            <person name="Yan M."/>
            <person name="Ng V."/>
            <person name="Cullen D."/>
            <person name="Martin F."/>
            <person name="Rosso M.-N."/>
            <person name="Henrissat B."/>
            <person name="Hibbett D."/>
            <person name="Martinez A.T."/>
            <person name="Grigoriev I.V."/>
        </authorList>
    </citation>
    <scope>NUCLEOTIDE SEQUENCE</scope>
    <source>
        <strain evidence="1">CIRM-BRFM 674</strain>
    </source>
</reference>
<gene>
    <name evidence="1" type="ORF">BDN70DRAFT_216157</name>
</gene>
<name>A0A9P5ZC45_9AGAR</name>
<dbReference type="OrthoDB" id="1897642at2759"/>